<accession>A0A1I0GJP6</accession>
<reference evidence="1 2" key="1">
    <citation type="submission" date="2016-10" db="EMBL/GenBank/DDBJ databases">
        <authorList>
            <person name="de Groot N.N."/>
        </authorList>
    </citation>
    <scope>NUCLEOTIDE SEQUENCE [LARGE SCALE GENOMIC DNA]</scope>
    <source>
        <strain evidence="1 2">KH1P1</strain>
    </source>
</reference>
<dbReference type="OrthoDB" id="2059499at2"/>
<dbReference type="Proteomes" id="UP000199820">
    <property type="component" value="Unassembled WGS sequence"/>
</dbReference>
<protein>
    <submittedName>
        <fullName evidence="1">Uncharacterized protein</fullName>
    </submittedName>
</protein>
<organism evidence="1 2">
    <name type="scientific">[Clostridium] aminophilum</name>
    <dbReference type="NCBI Taxonomy" id="1526"/>
    <lineage>
        <taxon>Bacteria</taxon>
        <taxon>Bacillati</taxon>
        <taxon>Bacillota</taxon>
        <taxon>Clostridia</taxon>
        <taxon>Lachnospirales</taxon>
        <taxon>Lachnospiraceae</taxon>
    </lineage>
</organism>
<dbReference type="EMBL" id="FOIL01000035">
    <property type="protein sequence ID" value="SET71200.1"/>
    <property type="molecule type" value="Genomic_DNA"/>
</dbReference>
<keyword evidence="2" id="KW-1185">Reference proteome</keyword>
<evidence type="ECO:0000313" key="1">
    <source>
        <dbReference type="EMBL" id="SET71200.1"/>
    </source>
</evidence>
<proteinExistence type="predicted"/>
<dbReference type="RefSeq" id="WP_074649913.1">
    <property type="nucleotide sequence ID" value="NZ_FOIL01000035.1"/>
</dbReference>
<name>A0A1I0GJP6_9FIRM</name>
<evidence type="ECO:0000313" key="2">
    <source>
        <dbReference type="Proteomes" id="UP000199820"/>
    </source>
</evidence>
<gene>
    <name evidence="1" type="ORF">SAMN04487771_10359</name>
</gene>
<sequence length="81" mass="9363">MNIAETLKHLGNHWELYCLAGDGEYSLDKAKKYLMDKCGKPESTARAKMSAFRYARDSLIKISNDGKRYFMDLEKLNLLEI</sequence>
<dbReference type="AlphaFoldDB" id="A0A1I0GJP6"/>